<name>A0A6I1MM79_9CLOT</name>
<dbReference type="Proteomes" id="UP000430345">
    <property type="component" value="Unassembled WGS sequence"/>
</dbReference>
<comment type="caution">
    <text evidence="1">The sequence shown here is derived from an EMBL/GenBank/DDBJ whole genome shotgun (WGS) entry which is preliminary data.</text>
</comment>
<accession>A0A6I1MM79</accession>
<dbReference type="RefSeq" id="WP_152888540.1">
    <property type="nucleotide sequence ID" value="NZ_WHJC01000049.1"/>
</dbReference>
<keyword evidence="2" id="KW-1185">Reference proteome</keyword>
<protein>
    <submittedName>
        <fullName evidence="1">DUF4250 domain-containing protein</fullName>
    </submittedName>
</protein>
<dbReference type="AlphaFoldDB" id="A0A6I1MM79"/>
<reference evidence="1 2" key="1">
    <citation type="submission" date="2019-10" db="EMBL/GenBank/DDBJ databases">
        <title>The Genome Sequence of Clostridium tarantellae Isolated from Fish Brain.</title>
        <authorList>
            <person name="Bano L."/>
            <person name="Kiel M."/>
            <person name="Sales G."/>
            <person name="Doxey A.C."/>
            <person name="Mansfield M.J."/>
            <person name="Schiavone M."/>
            <person name="Rossetto O."/>
            <person name="Pirazzini M."/>
            <person name="Dobrindt U."/>
            <person name="Montecucco C."/>
        </authorList>
    </citation>
    <scope>NUCLEOTIDE SEQUENCE [LARGE SCALE GENOMIC DNA]</scope>
    <source>
        <strain evidence="1 2">DSM 3997</strain>
    </source>
</reference>
<dbReference type="InterPro" id="IPR025346">
    <property type="entry name" value="DUF4250"/>
</dbReference>
<dbReference type="OrthoDB" id="6636823at2"/>
<gene>
    <name evidence="1" type="ORF">GBZ86_05500</name>
</gene>
<evidence type="ECO:0000313" key="2">
    <source>
        <dbReference type="Proteomes" id="UP000430345"/>
    </source>
</evidence>
<dbReference type="Pfam" id="PF14056">
    <property type="entry name" value="DUF4250"/>
    <property type="match status" value="1"/>
</dbReference>
<dbReference type="EMBL" id="WHJC01000049">
    <property type="protein sequence ID" value="MPQ43217.1"/>
    <property type="molecule type" value="Genomic_DNA"/>
</dbReference>
<organism evidence="1 2">
    <name type="scientific">Clostridium tarantellae</name>
    <dbReference type="NCBI Taxonomy" id="39493"/>
    <lineage>
        <taxon>Bacteria</taxon>
        <taxon>Bacillati</taxon>
        <taxon>Bacillota</taxon>
        <taxon>Clostridia</taxon>
        <taxon>Eubacteriales</taxon>
        <taxon>Clostridiaceae</taxon>
        <taxon>Clostridium</taxon>
    </lineage>
</organism>
<evidence type="ECO:0000313" key="1">
    <source>
        <dbReference type="EMBL" id="MPQ43217.1"/>
    </source>
</evidence>
<sequence>MEEFQNLKEMDPFILLSRINLKLRDFYSSLDILCEDLNISKEELIKVLYDNGYEYNASNNQFVSI</sequence>
<proteinExistence type="predicted"/>